<dbReference type="AlphaFoldDB" id="Q49JF6"/>
<name>Q49JF6_ECOLX</name>
<comment type="subcellular location">
    <subcellularLocation>
        <location evidence="1">Fimbrium</location>
    </subcellularLocation>
</comment>
<dbReference type="Pfam" id="PF02432">
    <property type="entry name" value="Fimbrial_K88"/>
    <property type="match status" value="1"/>
</dbReference>
<evidence type="ECO:0000313" key="5">
    <source>
        <dbReference type="EMBL" id="AAX78191.1"/>
    </source>
</evidence>
<proteinExistence type="inferred from homology"/>
<reference evidence="5" key="1">
    <citation type="journal article" date="2005" name="Infect. Immun.">
        <title>Identification and characterization of the locus for diffuse adherence, which encodes a novel afimbrial adhesin found in atypical enteropathogenic Escherichia coli.</title>
        <authorList>
            <person name="Scaletsky I.C."/>
            <person name="Michalski J."/>
            <person name="Torres A.G."/>
            <person name="Dulguer M.V."/>
            <person name="Kaper J.B."/>
        </authorList>
    </citation>
    <scope>NUCLEOTIDE SEQUENCE</scope>
</reference>
<dbReference type="EMBL" id="AY858803">
    <property type="protein sequence ID" value="AAX78191.1"/>
    <property type="molecule type" value="Genomic_DNA"/>
</dbReference>
<protein>
    <submittedName>
        <fullName evidence="5">LdaI</fullName>
    </submittedName>
</protein>
<comment type="similarity">
    <text evidence="4">Belongs to the fimbrial K88 protein family.</text>
</comment>
<dbReference type="InterPro" id="IPR003467">
    <property type="entry name" value="Fimbrial_K88_FaeH"/>
</dbReference>
<sequence>MNGRETIVEKNVKNSILLFLIVCFFPFSVFAWNTPGQDFSGELKLGGPVTSTRNPWVWKTGEGKSNLNVRQSPVSRSRDTVVPVSLPAMNLVLGKTVLTTPAGREGLAPRIIFGKGIEDFSLVWATPGVADVTLPVTGEGNRRVGHFTFRMQAAGLMRHVSNGQVTYTSIYDDVEGNGLPDKSHIMNSGQIPGLLQPMFSGEGPDWLSEISVSSETGVSHFSDTSLRQIEGVYGARVVADSGELHLRGDKTERWNVSLPVSIEYQ</sequence>
<accession>Q49JF6</accession>
<evidence type="ECO:0000256" key="1">
    <source>
        <dbReference type="ARBA" id="ARBA00004561"/>
    </source>
</evidence>
<organism evidence="5">
    <name type="scientific">Escherichia coli</name>
    <dbReference type="NCBI Taxonomy" id="562"/>
    <lineage>
        <taxon>Bacteria</taxon>
        <taxon>Pseudomonadati</taxon>
        <taxon>Pseudomonadota</taxon>
        <taxon>Gammaproteobacteria</taxon>
        <taxon>Enterobacterales</taxon>
        <taxon>Enterobacteriaceae</taxon>
        <taxon>Escherichia</taxon>
    </lineage>
</organism>
<dbReference type="GO" id="GO:0009289">
    <property type="term" value="C:pilus"/>
    <property type="evidence" value="ECO:0007669"/>
    <property type="project" value="UniProtKB-SubCell"/>
</dbReference>
<dbReference type="GO" id="GO:0007155">
    <property type="term" value="P:cell adhesion"/>
    <property type="evidence" value="ECO:0007669"/>
    <property type="project" value="InterPro"/>
</dbReference>
<evidence type="ECO:0000256" key="4">
    <source>
        <dbReference type="ARBA" id="ARBA00049989"/>
    </source>
</evidence>
<keyword evidence="3" id="KW-0281">Fimbrium</keyword>
<keyword evidence="2" id="KW-0732">Signal</keyword>
<evidence type="ECO:0000256" key="3">
    <source>
        <dbReference type="ARBA" id="ARBA00023263"/>
    </source>
</evidence>
<evidence type="ECO:0000256" key="2">
    <source>
        <dbReference type="ARBA" id="ARBA00022729"/>
    </source>
</evidence>